<sequence length="239" mass="25943">MAAWLTSDMPSDTLVGLDLGQSLPFVDRGAFFPGWERSPPDARALWRLVDALCARDPHLAACSFVDHADAAEHFRRHGGRKGRWFEGRGRLRATEQAQRLQGLNPYSNLNLVGAAQVGKSSLTGMRVLHRIGAELPIWPIDPAPRSGSCVVEIYTSIAAIAAGRTKGRTKIRDGAALDSALAALGSEPFGHDGPIDDHRSDALLTAAWLRAHARRAELWNPPTLTPDIARTEGWTFGVT</sequence>
<dbReference type="EMBL" id="JAASQP010000001">
    <property type="protein sequence ID" value="NIJ25005.1"/>
    <property type="molecule type" value="Genomic_DNA"/>
</dbReference>
<organism evidence="1 2">
    <name type="scientific">Sphingomonas japonica</name>
    <dbReference type="NCBI Taxonomy" id="511662"/>
    <lineage>
        <taxon>Bacteria</taxon>
        <taxon>Pseudomonadati</taxon>
        <taxon>Pseudomonadota</taxon>
        <taxon>Alphaproteobacteria</taxon>
        <taxon>Sphingomonadales</taxon>
        <taxon>Sphingomonadaceae</taxon>
        <taxon>Sphingomonas</taxon>
    </lineage>
</organism>
<accession>A0ABX0U391</accession>
<evidence type="ECO:0000313" key="1">
    <source>
        <dbReference type="EMBL" id="NIJ25005.1"/>
    </source>
</evidence>
<comment type="caution">
    <text evidence="1">The sequence shown here is derived from an EMBL/GenBank/DDBJ whole genome shotgun (WGS) entry which is preliminary data.</text>
</comment>
<protein>
    <submittedName>
        <fullName evidence="1">Uncharacterized protein</fullName>
    </submittedName>
</protein>
<dbReference type="RefSeq" id="WP_420030873.1">
    <property type="nucleotide sequence ID" value="NZ_BAAAEV010000001.1"/>
</dbReference>
<proteinExistence type="predicted"/>
<dbReference type="Proteomes" id="UP000788153">
    <property type="component" value="Unassembled WGS sequence"/>
</dbReference>
<keyword evidence="2" id="KW-1185">Reference proteome</keyword>
<reference evidence="1 2" key="1">
    <citation type="submission" date="2020-03" db="EMBL/GenBank/DDBJ databases">
        <title>Genomic Encyclopedia of Type Strains, Phase IV (KMG-IV): sequencing the most valuable type-strain genomes for metagenomic binning, comparative biology and taxonomic classification.</title>
        <authorList>
            <person name="Goeker M."/>
        </authorList>
    </citation>
    <scope>NUCLEOTIDE SEQUENCE [LARGE SCALE GENOMIC DNA]</scope>
    <source>
        <strain evidence="1 2">DSM 22753</strain>
    </source>
</reference>
<evidence type="ECO:0000313" key="2">
    <source>
        <dbReference type="Proteomes" id="UP000788153"/>
    </source>
</evidence>
<gene>
    <name evidence="1" type="ORF">FHT01_002547</name>
</gene>
<name>A0ABX0U391_9SPHN</name>